<evidence type="ECO:0000313" key="1">
    <source>
        <dbReference type="EMBL" id="KAK0617404.1"/>
    </source>
</evidence>
<keyword evidence="2" id="KW-1185">Reference proteome</keyword>
<name>A0AA40BXM5_9PEZI</name>
<comment type="caution">
    <text evidence="1">The sequence shown here is derived from an EMBL/GenBank/DDBJ whole genome shotgun (WGS) entry which is preliminary data.</text>
</comment>
<protein>
    <submittedName>
        <fullName evidence="1">Uncharacterized protein</fullName>
    </submittedName>
</protein>
<accession>A0AA40BXM5</accession>
<gene>
    <name evidence="1" type="ORF">B0T14DRAFT_268911</name>
</gene>
<dbReference type="EMBL" id="JAULSU010000005">
    <property type="protein sequence ID" value="KAK0617404.1"/>
    <property type="molecule type" value="Genomic_DNA"/>
</dbReference>
<sequence length="217" mass="24080">MAPFRPSCDISSSPLLHNACGQSHAKRSRLSIAAVISCDSRVGDIPLCPRASRRAWPGTCREERVPHSNGYKRWQVTWRLTFGAAAHSTRQLSAGGRTSLLTRAPSQNRATNVPAALRCLTPPTSTTRGHTYTTSALRLCFWLPPPQVSFSRASLFRPGRGIASYPQLPSQAVRLGGVWRHVFKKRVSLTHFTSRHSTLPFAVLFSCRMDMDMLHSQ</sequence>
<organism evidence="1 2">
    <name type="scientific">Immersiella caudata</name>
    <dbReference type="NCBI Taxonomy" id="314043"/>
    <lineage>
        <taxon>Eukaryota</taxon>
        <taxon>Fungi</taxon>
        <taxon>Dikarya</taxon>
        <taxon>Ascomycota</taxon>
        <taxon>Pezizomycotina</taxon>
        <taxon>Sordariomycetes</taxon>
        <taxon>Sordariomycetidae</taxon>
        <taxon>Sordariales</taxon>
        <taxon>Lasiosphaeriaceae</taxon>
        <taxon>Immersiella</taxon>
    </lineage>
</organism>
<reference evidence="1" key="1">
    <citation type="submission" date="2023-06" db="EMBL/GenBank/DDBJ databases">
        <title>Genome-scale phylogeny and comparative genomics of the fungal order Sordariales.</title>
        <authorList>
            <consortium name="Lawrence Berkeley National Laboratory"/>
            <person name="Hensen N."/>
            <person name="Bonometti L."/>
            <person name="Westerberg I."/>
            <person name="Brannstrom I.O."/>
            <person name="Guillou S."/>
            <person name="Cros-Aarteil S."/>
            <person name="Calhoun S."/>
            <person name="Haridas S."/>
            <person name="Kuo A."/>
            <person name="Mondo S."/>
            <person name="Pangilinan J."/>
            <person name="Riley R."/>
            <person name="Labutti K."/>
            <person name="Andreopoulos B."/>
            <person name="Lipzen A."/>
            <person name="Chen C."/>
            <person name="Yanf M."/>
            <person name="Daum C."/>
            <person name="Ng V."/>
            <person name="Clum A."/>
            <person name="Steindorff A."/>
            <person name="Ohm R."/>
            <person name="Martin F."/>
            <person name="Silar P."/>
            <person name="Natvig D."/>
            <person name="Lalanne C."/>
            <person name="Gautier V."/>
            <person name="Ament-Velasquez S.L."/>
            <person name="Kruys A."/>
            <person name="Hutchinson M.I."/>
            <person name="Powell A.J."/>
            <person name="Barry K."/>
            <person name="Miller A.N."/>
            <person name="Grigoriev I.V."/>
            <person name="Debuchy R."/>
            <person name="Gladieux P."/>
            <person name="Thoren M.H."/>
            <person name="Johannesson H."/>
        </authorList>
    </citation>
    <scope>NUCLEOTIDE SEQUENCE</scope>
    <source>
        <strain evidence="1">CBS 606.72</strain>
    </source>
</reference>
<dbReference type="Proteomes" id="UP001175000">
    <property type="component" value="Unassembled WGS sequence"/>
</dbReference>
<proteinExistence type="predicted"/>
<dbReference type="AlphaFoldDB" id="A0AA40BXM5"/>
<evidence type="ECO:0000313" key="2">
    <source>
        <dbReference type="Proteomes" id="UP001175000"/>
    </source>
</evidence>